<sequence>MTATLHELQPAPEPKLPNGKTGKTGHSYTTTTSDLPSYAYCYGSERPFHERKRSPQSKSTLYMF</sequence>
<gene>
    <name evidence="2" type="ORF">OSB1V03_LOCUS6289</name>
</gene>
<evidence type="ECO:0000256" key="1">
    <source>
        <dbReference type="SAM" id="MobiDB-lite"/>
    </source>
</evidence>
<proteinExistence type="predicted"/>
<evidence type="ECO:0000313" key="2">
    <source>
        <dbReference type="EMBL" id="CAD7625856.1"/>
    </source>
</evidence>
<keyword evidence="3" id="KW-1185">Reference proteome</keyword>
<feature type="compositionally biased region" description="Low complexity" evidence="1">
    <location>
        <begin position="19"/>
        <end position="33"/>
    </location>
</feature>
<dbReference type="AlphaFoldDB" id="A0A7R9KMJ9"/>
<accession>A0A7R9KMJ9</accession>
<feature type="region of interest" description="Disordered" evidence="1">
    <location>
        <begin position="1"/>
        <end position="35"/>
    </location>
</feature>
<dbReference type="EMBL" id="OC857956">
    <property type="protein sequence ID" value="CAD7625856.1"/>
    <property type="molecule type" value="Genomic_DNA"/>
</dbReference>
<evidence type="ECO:0000313" key="3">
    <source>
        <dbReference type="Proteomes" id="UP000759131"/>
    </source>
</evidence>
<protein>
    <submittedName>
        <fullName evidence="2">Uncharacterized protein</fullName>
    </submittedName>
</protein>
<dbReference type="EMBL" id="CAJPIZ010003381">
    <property type="protein sequence ID" value="CAG2106286.1"/>
    <property type="molecule type" value="Genomic_DNA"/>
</dbReference>
<name>A0A7R9KMJ9_9ACAR</name>
<reference evidence="2" key="1">
    <citation type="submission" date="2020-11" db="EMBL/GenBank/DDBJ databases">
        <authorList>
            <person name="Tran Van P."/>
        </authorList>
    </citation>
    <scope>NUCLEOTIDE SEQUENCE</scope>
</reference>
<feature type="region of interest" description="Disordered" evidence="1">
    <location>
        <begin position="45"/>
        <end position="64"/>
    </location>
</feature>
<dbReference type="Proteomes" id="UP000759131">
    <property type="component" value="Unassembled WGS sequence"/>
</dbReference>
<organism evidence="2">
    <name type="scientific">Medioppia subpectinata</name>
    <dbReference type="NCBI Taxonomy" id="1979941"/>
    <lineage>
        <taxon>Eukaryota</taxon>
        <taxon>Metazoa</taxon>
        <taxon>Ecdysozoa</taxon>
        <taxon>Arthropoda</taxon>
        <taxon>Chelicerata</taxon>
        <taxon>Arachnida</taxon>
        <taxon>Acari</taxon>
        <taxon>Acariformes</taxon>
        <taxon>Sarcoptiformes</taxon>
        <taxon>Oribatida</taxon>
        <taxon>Brachypylina</taxon>
        <taxon>Oppioidea</taxon>
        <taxon>Oppiidae</taxon>
        <taxon>Medioppia</taxon>
    </lineage>
</organism>